<dbReference type="InterPro" id="IPR021196">
    <property type="entry name" value="PdxT/SNO_CS"/>
</dbReference>
<sequence>MIQAGPVTSYDGKVTVLNTPAPSSTRALRERVGILALQGDVREHARTLEACGVDVVLVRRPSELVGVDALVLPGGESTTIDKLTRIFGMRQPLQERIQDGLAVYGSCAGMILLANEIADPATDSNGNPQQTLGGLDITVRRNAFGRQIDSFETQLLFTALAPKGTQEQALHAVFIRAPWVERVGESVEVLASVEPPAGGQNVRIEGEARAVAVRSQHLLATSFHPEVTGERRIHELFIRMIRGEA</sequence>
<organism evidence="8 9">
    <name type="scientific">Arthrobacter cryoconiti</name>
    <dbReference type="NCBI Taxonomy" id="748907"/>
    <lineage>
        <taxon>Bacteria</taxon>
        <taxon>Bacillati</taxon>
        <taxon>Actinomycetota</taxon>
        <taxon>Actinomycetes</taxon>
        <taxon>Micrococcales</taxon>
        <taxon>Micrococcaceae</taxon>
        <taxon>Arthrobacter</taxon>
    </lineage>
</organism>
<dbReference type="PROSITE" id="PS01236">
    <property type="entry name" value="PDXT_SNO_1"/>
    <property type="match status" value="1"/>
</dbReference>
<comment type="catalytic activity">
    <reaction evidence="6 7">
        <text>L-glutamine + H2O = L-glutamate + NH4(+)</text>
        <dbReference type="Rhea" id="RHEA:15889"/>
        <dbReference type="ChEBI" id="CHEBI:15377"/>
        <dbReference type="ChEBI" id="CHEBI:28938"/>
        <dbReference type="ChEBI" id="CHEBI:29985"/>
        <dbReference type="ChEBI" id="CHEBI:58359"/>
        <dbReference type="EC" id="3.5.1.2"/>
    </reaction>
</comment>
<reference evidence="9" key="1">
    <citation type="journal article" date="2019" name="Int. J. Syst. Evol. Microbiol.">
        <title>The Global Catalogue of Microorganisms (GCM) 10K type strain sequencing project: providing services to taxonomists for standard genome sequencing and annotation.</title>
        <authorList>
            <consortium name="The Broad Institute Genomics Platform"/>
            <consortium name="The Broad Institute Genome Sequencing Center for Infectious Disease"/>
            <person name="Wu L."/>
            <person name="Ma J."/>
        </authorList>
    </citation>
    <scope>NUCLEOTIDE SEQUENCE [LARGE SCALE GENOMIC DNA]</scope>
    <source>
        <strain evidence="9">CGMCC 1.10698</strain>
    </source>
</reference>
<feature type="binding site" evidence="7">
    <location>
        <position position="141"/>
    </location>
    <ligand>
        <name>L-glutamine</name>
        <dbReference type="ChEBI" id="CHEBI:58359"/>
    </ligand>
</feature>
<evidence type="ECO:0000256" key="5">
    <source>
        <dbReference type="ARBA" id="ARBA00023239"/>
    </source>
</evidence>
<dbReference type="EC" id="3.5.1.2" evidence="7"/>
<name>A0ABV8QV42_9MICC</name>
<comment type="pathway">
    <text evidence="7">Cofactor biosynthesis; pyridoxal 5'-phosphate biosynthesis.</text>
</comment>
<dbReference type="PANTHER" id="PTHR31559:SF0">
    <property type="entry name" value="PYRIDOXAL 5'-PHOSPHATE SYNTHASE SUBUNIT SNO1-RELATED"/>
    <property type="match status" value="1"/>
</dbReference>
<dbReference type="PROSITE" id="PS51130">
    <property type="entry name" value="PDXT_SNO_2"/>
    <property type="match status" value="1"/>
</dbReference>
<comment type="catalytic activity">
    <reaction evidence="7">
        <text>aldehydo-D-ribose 5-phosphate + D-glyceraldehyde 3-phosphate + L-glutamine = pyridoxal 5'-phosphate + L-glutamate + phosphate + 3 H2O + H(+)</text>
        <dbReference type="Rhea" id="RHEA:31507"/>
        <dbReference type="ChEBI" id="CHEBI:15377"/>
        <dbReference type="ChEBI" id="CHEBI:15378"/>
        <dbReference type="ChEBI" id="CHEBI:29985"/>
        <dbReference type="ChEBI" id="CHEBI:43474"/>
        <dbReference type="ChEBI" id="CHEBI:58273"/>
        <dbReference type="ChEBI" id="CHEBI:58359"/>
        <dbReference type="ChEBI" id="CHEBI:59776"/>
        <dbReference type="ChEBI" id="CHEBI:597326"/>
        <dbReference type="EC" id="4.3.3.6"/>
    </reaction>
</comment>
<dbReference type="EMBL" id="JBHSCQ010000003">
    <property type="protein sequence ID" value="MFC4264125.1"/>
    <property type="molecule type" value="Genomic_DNA"/>
</dbReference>
<protein>
    <recommendedName>
        <fullName evidence="7">Pyridoxal 5'-phosphate synthase subunit PdxT</fullName>
        <ecNumber evidence="7">4.3.3.6</ecNumber>
    </recommendedName>
    <alternativeName>
        <fullName evidence="7">Pdx2</fullName>
    </alternativeName>
    <alternativeName>
        <fullName evidence="7">Pyridoxal 5'-phosphate synthase glutaminase subunit</fullName>
        <ecNumber evidence="7">3.5.1.2</ecNumber>
    </alternativeName>
</protein>
<feature type="binding site" evidence="7">
    <location>
        <begin position="75"/>
        <end position="77"/>
    </location>
    <ligand>
        <name>L-glutamine</name>
        <dbReference type="ChEBI" id="CHEBI:58359"/>
    </ligand>
</feature>
<keyword evidence="9" id="KW-1185">Reference proteome</keyword>
<dbReference type="HAMAP" id="MF_01615">
    <property type="entry name" value="PdxT"/>
    <property type="match status" value="1"/>
</dbReference>
<dbReference type="EC" id="4.3.3.6" evidence="7"/>
<dbReference type="SUPFAM" id="SSF52317">
    <property type="entry name" value="Class I glutamine amidotransferase-like"/>
    <property type="match status" value="1"/>
</dbReference>
<evidence type="ECO:0000256" key="2">
    <source>
        <dbReference type="ARBA" id="ARBA00022801"/>
    </source>
</evidence>
<dbReference type="Gene3D" id="3.40.50.880">
    <property type="match status" value="1"/>
</dbReference>
<evidence type="ECO:0000256" key="3">
    <source>
        <dbReference type="ARBA" id="ARBA00022898"/>
    </source>
</evidence>
<comment type="caution">
    <text evidence="8">The sequence shown here is derived from an EMBL/GenBank/DDBJ whole genome shotgun (WGS) entry which is preliminary data.</text>
</comment>
<comment type="function">
    <text evidence="7">Catalyzes the hydrolysis of glutamine to glutamate and ammonia as part of the biosynthesis of pyridoxal 5'-phosphate. The resulting ammonia molecule is channeled to the active site of PdxS.</text>
</comment>
<comment type="subunit">
    <text evidence="7">In the presence of PdxS, forms a dodecamer of heterodimers. Only shows activity in the heterodimer.</text>
</comment>
<keyword evidence="4 7" id="KW-0315">Glutamine amidotransferase</keyword>
<evidence type="ECO:0000256" key="6">
    <source>
        <dbReference type="ARBA" id="ARBA00049534"/>
    </source>
</evidence>
<feature type="active site" description="Charge relay system" evidence="7">
    <location>
        <position position="226"/>
    </location>
</feature>
<dbReference type="Pfam" id="PF01174">
    <property type="entry name" value="SNO"/>
    <property type="match status" value="1"/>
</dbReference>
<dbReference type="RefSeq" id="WP_376991283.1">
    <property type="nucleotide sequence ID" value="NZ_BAABLL010000002.1"/>
</dbReference>
<keyword evidence="3 7" id="KW-0663">Pyridoxal phosphate</keyword>
<feature type="binding site" evidence="7">
    <location>
        <begin position="175"/>
        <end position="176"/>
    </location>
    <ligand>
        <name>L-glutamine</name>
        <dbReference type="ChEBI" id="CHEBI:58359"/>
    </ligand>
</feature>
<dbReference type="Proteomes" id="UP001595773">
    <property type="component" value="Unassembled WGS sequence"/>
</dbReference>
<dbReference type="GO" id="GO:0036381">
    <property type="term" value="F:pyridoxal 5'-phosphate synthase (glutamine hydrolysing) activity"/>
    <property type="evidence" value="ECO:0007669"/>
    <property type="project" value="UniProtKB-EC"/>
</dbReference>
<evidence type="ECO:0000256" key="7">
    <source>
        <dbReference type="HAMAP-Rule" id="MF_01615"/>
    </source>
</evidence>
<evidence type="ECO:0000256" key="4">
    <source>
        <dbReference type="ARBA" id="ARBA00022962"/>
    </source>
</evidence>
<keyword evidence="2 7" id="KW-0378">Hydrolase</keyword>
<evidence type="ECO:0000313" key="8">
    <source>
        <dbReference type="EMBL" id="MFC4264125.1"/>
    </source>
</evidence>
<evidence type="ECO:0000256" key="1">
    <source>
        <dbReference type="ARBA" id="ARBA00008345"/>
    </source>
</evidence>
<dbReference type="GO" id="GO:0004359">
    <property type="term" value="F:glutaminase activity"/>
    <property type="evidence" value="ECO:0007669"/>
    <property type="project" value="UniProtKB-EC"/>
</dbReference>
<dbReference type="NCBIfam" id="TIGR03800">
    <property type="entry name" value="PLP_synth_Pdx2"/>
    <property type="match status" value="1"/>
</dbReference>
<feature type="active site" description="Charge relay system" evidence="7">
    <location>
        <position position="224"/>
    </location>
</feature>
<dbReference type="InterPro" id="IPR029062">
    <property type="entry name" value="Class_I_gatase-like"/>
</dbReference>
<dbReference type="PIRSF" id="PIRSF005639">
    <property type="entry name" value="Glut_amidoT_SNO"/>
    <property type="match status" value="1"/>
</dbReference>
<proteinExistence type="inferred from homology"/>
<gene>
    <name evidence="7 8" type="primary">pdxT</name>
    <name evidence="8" type="ORF">ACFOW9_00740</name>
</gene>
<dbReference type="CDD" id="cd01749">
    <property type="entry name" value="GATase1_PB"/>
    <property type="match status" value="1"/>
</dbReference>
<comment type="similarity">
    <text evidence="1 7">Belongs to the glutaminase PdxT/SNO family.</text>
</comment>
<evidence type="ECO:0000313" key="9">
    <source>
        <dbReference type="Proteomes" id="UP001595773"/>
    </source>
</evidence>
<dbReference type="PROSITE" id="PS51273">
    <property type="entry name" value="GATASE_TYPE_1"/>
    <property type="match status" value="1"/>
</dbReference>
<feature type="active site" description="Nucleophile" evidence="7">
    <location>
        <position position="107"/>
    </location>
</feature>
<accession>A0ABV8QV42</accession>
<dbReference type="InterPro" id="IPR002161">
    <property type="entry name" value="PdxT/SNO"/>
</dbReference>
<dbReference type="PANTHER" id="PTHR31559">
    <property type="entry name" value="PYRIDOXAL 5'-PHOSPHATE SYNTHASE SUBUNIT SNO"/>
    <property type="match status" value="1"/>
</dbReference>
<keyword evidence="5 7" id="KW-0456">Lyase</keyword>